<dbReference type="EMBL" id="LT670817">
    <property type="protein sequence ID" value="SHI17277.1"/>
    <property type="molecule type" value="Genomic_DNA"/>
</dbReference>
<dbReference type="Gene3D" id="2.60.40.10">
    <property type="entry name" value="Immunoglobulins"/>
    <property type="match status" value="1"/>
</dbReference>
<dbReference type="CDD" id="cd00118">
    <property type="entry name" value="LysM"/>
    <property type="match status" value="1"/>
</dbReference>
<dbReference type="SUPFAM" id="SSF54106">
    <property type="entry name" value="LysM domain"/>
    <property type="match status" value="1"/>
</dbReference>
<dbReference type="InterPro" id="IPR036779">
    <property type="entry name" value="LysM_dom_sf"/>
</dbReference>
<evidence type="ECO:0000313" key="3">
    <source>
        <dbReference type="EMBL" id="SHI17277.1"/>
    </source>
</evidence>
<feature type="region of interest" description="Disordered" evidence="1">
    <location>
        <begin position="40"/>
        <end position="61"/>
    </location>
</feature>
<feature type="domain" description="LysM" evidence="2">
    <location>
        <begin position="337"/>
        <end position="386"/>
    </location>
</feature>
<dbReference type="Proteomes" id="UP000189796">
    <property type="component" value="Chromosome I"/>
</dbReference>
<dbReference type="AlphaFoldDB" id="A0A1M5YZ19"/>
<dbReference type="OrthoDB" id="370541at2"/>
<name>A0A1M5YZ19_9BRAD</name>
<evidence type="ECO:0000259" key="2">
    <source>
        <dbReference type="PROSITE" id="PS51782"/>
    </source>
</evidence>
<dbReference type="InterPro" id="IPR018392">
    <property type="entry name" value="LysM"/>
</dbReference>
<dbReference type="Gene3D" id="3.10.350.10">
    <property type="entry name" value="LysM domain"/>
    <property type="match status" value="1"/>
</dbReference>
<reference evidence="3 4" key="1">
    <citation type="submission" date="2016-11" db="EMBL/GenBank/DDBJ databases">
        <authorList>
            <person name="Jaros S."/>
            <person name="Januszkiewicz K."/>
            <person name="Wedrychowicz H."/>
        </authorList>
    </citation>
    <scope>NUCLEOTIDE SEQUENCE [LARGE SCALE GENOMIC DNA]</scope>
    <source>
        <strain evidence="3 4">GAS138</strain>
    </source>
</reference>
<organism evidence="3 4">
    <name type="scientific">Bradyrhizobium erythrophlei</name>
    <dbReference type="NCBI Taxonomy" id="1437360"/>
    <lineage>
        <taxon>Bacteria</taxon>
        <taxon>Pseudomonadati</taxon>
        <taxon>Pseudomonadota</taxon>
        <taxon>Alphaproteobacteria</taxon>
        <taxon>Hyphomicrobiales</taxon>
        <taxon>Nitrobacteraceae</taxon>
        <taxon>Bradyrhizobium</taxon>
    </lineage>
</organism>
<dbReference type="InterPro" id="IPR013783">
    <property type="entry name" value="Ig-like_fold"/>
</dbReference>
<sequence>MTAPSMSRMILLASVAACAIALVFAIQHFRPEPPVETKAATAAPAVSKPASGAQDQGPDALAAAQAKAGAVAAALAGSPVAPDSDDGVPTFDIARIEPTGEAVIAGRATPGATVELLRNGELHDRVVADQSGQFVMVPPRFPSGTYDLTLRSRQPDGKEATSRQSVAVAIEPGPTDRPVVALMTPGKPTVVLSQPPAPKSMAGAVVVESVEIEPGGKFHASGRARPGGAVRLYLNDTFVASVTAGADGRFAVTINQGVAPGSYRVRLDEVEPNSGAVRARAEVPFNVPDTMVAASEPAPATAAKRPDSASAQPRLAAVANLPPVGGSPSTVVVPKIATTTVSRGDSLWRLSRQTYGVGTRYAVIYKANRQQIRNPNLIHPGQIFVLPAR</sequence>
<accession>A0A1M5YZ19</accession>
<dbReference type="SMART" id="SM00257">
    <property type="entry name" value="LysM"/>
    <property type="match status" value="1"/>
</dbReference>
<dbReference type="RefSeq" id="WP_079606923.1">
    <property type="nucleotide sequence ID" value="NZ_LT670817.1"/>
</dbReference>
<dbReference type="PANTHER" id="PTHR34700">
    <property type="entry name" value="POTASSIUM BINDING PROTEIN KBP"/>
    <property type="match status" value="1"/>
</dbReference>
<dbReference type="PROSITE" id="PS51782">
    <property type="entry name" value="LYSM"/>
    <property type="match status" value="1"/>
</dbReference>
<gene>
    <name evidence="3" type="ORF">SAMN05443248_9006</name>
</gene>
<proteinExistence type="predicted"/>
<dbReference type="PANTHER" id="PTHR34700:SF4">
    <property type="entry name" value="PHAGE-LIKE ELEMENT PBSX PROTEIN XKDP"/>
    <property type="match status" value="1"/>
</dbReference>
<dbReference type="Pfam" id="PF01476">
    <property type="entry name" value="LysM"/>
    <property type="match status" value="1"/>
</dbReference>
<evidence type="ECO:0000256" key="1">
    <source>
        <dbReference type="SAM" id="MobiDB-lite"/>
    </source>
</evidence>
<dbReference type="InterPro" id="IPR052196">
    <property type="entry name" value="Bact_Kbp"/>
</dbReference>
<protein>
    <submittedName>
        <fullName evidence="3">Nucleoid-associated protein YgaU, contains BON and LysM domains</fullName>
    </submittedName>
</protein>
<evidence type="ECO:0000313" key="4">
    <source>
        <dbReference type="Proteomes" id="UP000189796"/>
    </source>
</evidence>